<dbReference type="PANTHER" id="PTHR43798">
    <property type="entry name" value="MONOACYLGLYCEROL LIPASE"/>
    <property type="match status" value="1"/>
</dbReference>
<feature type="domain" description="AB hydrolase-1" evidence="1">
    <location>
        <begin position="22"/>
        <end position="255"/>
    </location>
</feature>
<evidence type="ECO:0000259" key="1">
    <source>
        <dbReference type="Pfam" id="PF00561"/>
    </source>
</evidence>
<dbReference type="EC" id="3.-.-.-" evidence="2"/>
<keyword evidence="2" id="KW-0378">Hydrolase</keyword>
<dbReference type="Proteomes" id="UP000323917">
    <property type="component" value="Chromosome"/>
</dbReference>
<proteinExistence type="predicted"/>
<evidence type="ECO:0000313" key="2">
    <source>
        <dbReference type="EMBL" id="QEG37473.1"/>
    </source>
</evidence>
<organism evidence="2 3">
    <name type="scientific">Bythopirellula goksoeyrii</name>
    <dbReference type="NCBI Taxonomy" id="1400387"/>
    <lineage>
        <taxon>Bacteria</taxon>
        <taxon>Pseudomonadati</taxon>
        <taxon>Planctomycetota</taxon>
        <taxon>Planctomycetia</taxon>
        <taxon>Pirellulales</taxon>
        <taxon>Lacipirellulaceae</taxon>
        <taxon>Bythopirellula</taxon>
    </lineage>
</organism>
<sequence>MIKSVQLDSIQINYTDAGSGQPVVLLHGFPLDHSMWTPQIAELSKECRIIAPDLRGFGQSTLTLEDAENGVEMHQYAEDVAALLDKIGLKEPVILCGFSMGGYVLWQFALRYPKRVRAVVLCDTRAVADSNEAREGRIKTAEAVMESGLNSLIESMLPKLLSKVTLTQRPEVVSQVTQMMRSCEPAAVAAALRGMAAREDVTGELAKITLPALIIVGSEDVISPPAEMRGMAELLPHVQFVEIPESGHMTTLENPGAVTESLQRFVAEITGG</sequence>
<dbReference type="RefSeq" id="WP_168205439.1">
    <property type="nucleotide sequence ID" value="NZ_CP042913.1"/>
</dbReference>
<dbReference type="PRINTS" id="PR00111">
    <property type="entry name" value="ABHYDROLASE"/>
</dbReference>
<dbReference type="InterPro" id="IPR050266">
    <property type="entry name" value="AB_hydrolase_sf"/>
</dbReference>
<dbReference type="AlphaFoldDB" id="A0A5B9QU72"/>
<dbReference type="EMBL" id="CP042913">
    <property type="protein sequence ID" value="QEG37473.1"/>
    <property type="molecule type" value="Genomic_DNA"/>
</dbReference>
<dbReference type="PRINTS" id="PR00412">
    <property type="entry name" value="EPOXHYDRLASE"/>
</dbReference>
<keyword evidence="3" id="KW-1185">Reference proteome</keyword>
<dbReference type="KEGG" id="bgok:Pr1d_48190"/>
<protein>
    <submittedName>
        <fullName evidence="2">AB hydrolase superfamily protein YdjP</fullName>
        <ecNumber evidence="2">3.-.-.-</ecNumber>
    </submittedName>
</protein>
<evidence type="ECO:0000313" key="3">
    <source>
        <dbReference type="Proteomes" id="UP000323917"/>
    </source>
</evidence>
<name>A0A5B9QU72_9BACT</name>
<dbReference type="GO" id="GO:0016787">
    <property type="term" value="F:hydrolase activity"/>
    <property type="evidence" value="ECO:0007669"/>
    <property type="project" value="UniProtKB-KW"/>
</dbReference>
<dbReference type="Gene3D" id="3.40.50.1820">
    <property type="entry name" value="alpha/beta hydrolase"/>
    <property type="match status" value="1"/>
</dbReference>
<accession>A0A5B9QU72</accession>
<gene>
    <name evidence="2" type="primary">ydjP</name>
    <name evidence="2" type="ORF">Pr1d_48190</name>
</gene>
<reference evidence="2 3" key="1">
    <citation type="submission" date="2019-08" db="EMBL/GenBank/DDBJ databases">
        <title>Deep-cultivation of Planctomycetes and their phenomic and genomic characterization uncovers novel biology.</title>
        <authorList>
            <person name="Wiegand S."/>
            <person name="Jogler M."/>
            <person name="Boedeker C."/>
            <person name="Pinto D."/>
            <person name="Vollmers J."/>
            <person name="Rivas-Marin E."/>
            <person name="Kohn T."/>
            <person name="Peeters S.H."/>
            <person name="Heuer A."/>
            <person name="Rast P."/>
            <person name="Oberbeckmann S."/>
            <person name="Bunk B."/>
            <person name="Jeske O."/>
            <person name="Meyerdierks A."/>
            <person name="Storesund J.E."/>
            <person name="Kallscheuer N."/>
            <person name="Luecker S."/>
            <person name="Lage O.M."/>
            <person name="Pohl T."/>
            <person name="Merkel B.J."/>
            <person name="Hornburger P."/>
            <person name="Mueller R.-W."/>
            <person name="Bruemmer F."/>
            <person name="Labrenz M."/>
            <person name="Spormann A.M."/>
            <person name="Op den Camp H."/>
            <person name="Overmann J."/>
            <person name="Amann R."/>
            <person name="Jetten M.S.M."/>
            <person name="Mascher T."/>
            <person name="Medema M.H."/>
            <person name="Devos D.P."/>
            <person name="Kaster A.-K."/>
            <person name="Ovreas L."/>
            <person name="Rohde M."/>
            <person name="Galperin M.Y."/>
            <person name="Jogler C."/>
        </authorList>
    </citation>
    <scope>NUCLEOTIDE SEQUENCE [LARGE SCALE GENOMIC DNA]</scope>
    <source>
        <strain evidence="2 3">Pr1d</strain>
    </source>
</reference>
<dbReference type="SUPFAM" id="SSF53474">
    <property type="entry name" value="alpha/beta-Hydrolases"/>
    <property type="match status" value="1"/>
</dbReference>
<dbReference type="InterPro" id="IPR029058">
    <property type="entry name" value="AB_hydrolase_fold"/>
</dbReference>
<dbReference type="InterPro" id="IPR000639">
    <property type="entry name" value="Epox_hydrolase-like"/>
</dbReference>
<dbReference type="InterPro" id="IPR000073">
    <property type="entry name" value="AB_hydrolase_1"/>
</dbReference>
<dbReference type="Pfam" id="PF00561">
    <property type="entry name" value="Abhydrolase_1"/>
    <property type="match status" value="1"/>
</dbReference>